<evidence type="ECO:0000313" key="2">
    <source>
        <dbReference type="EMBL" id="MFC3052258.1"/>
    </source>
</evidence>
<comment type="caution">
    <text evidence="2">The sequence shown here is derived from an EMBL/GenBank/DDBJ whole genome shotgun (WGS) entry which is preliminary data.</text>
</comment>
<evidence type="ECO:0000256" key="1">
    <source>
        <dbReference type="SAM" id="Phobius"/>
    </source>
</evidence>
<accession>A0ABV7D5F1</accession>
<feature type="transmembrane region" description="Helical" evidence="1">
    <location>
        <begin position="37"/>
        <end position="56"/>
    </location>
</feature>
<keyword evidence="1" id="KW-1133">Transmembrane helix</keyword>
<feature type="transmembrane region" description="Helical" evidence="1">
    <location>
        <begin position="63"/>
        <end position="83"/>
    </location>
</feature>
<keyword evidence="3" id="KW-1185">Reference proteome</keyword>
<name>A0ABV7D5F1_9PROT</name>
<evidence type="ECO:0000313" key="3">
    <source>
        <dbReference type="Proteomes" id="UP001595444"/>
    </source>
</evidence>
<organism evidence="2 3">
    <name type="scientific">Kordiimonas pumila</name>
    <dbReference type="NCBI Taxonomy" id="2161677"/>
    <lineage>
        <taxon>Bacteria</taxon>
        <taxon>Pseudomonadati</taxon>
        <taxon>Pseudomonadota</taxon>
        <taxon>Alphaproteobacteria</taxon>
        <taxon>Kordiimonadales</taxon>
        <taxon>Kordiimonadaceae</taxon>
        <taxon>Kordiimonas</taxon>
    </lineage>
</organism>
<reference evidence="3" key="1">
    <citation type="journal article" date="2019" name="Int. J. Syst. Evol. Microbiol.">
        <title>The Global Catalogue of Microorganisms (GCM) 10K type strain sequencing project: providing services to taxonomists for standard genome sequencing and annotation.</title>
        <authorList>
            <consortium name="The Broad Institute Genomics Platform"/>
            <consortium name="The Broad Institute Genome Sequencing Center for Infectious Disease"/>
            <person name="Wu L."/>
            <person name="Ma J."/>
        </authorList>
    </citation>
    <scope>NUCLEOTIDE SEQUENCE [LARGE SCALE GENOMIC DNA]</scope>
    <source>
        <strain evidence="3">KCTC 62164</strain>
    </source>
</reference>
<dbReference type="EMBL" id="JBHRSL010000010">
    <property type="protein sequence ID" value="MFC3052258.1"/>
    <property type="molecule type" value="Genomic_DNA"/>
</dbReference>
<dbReference type="RefSeq" id="WP_194214064.1">
    <property type="nucleotide sequence ID" value="NZ_CP061205.1"/>
</dbReference>
<gene>
    <name evidence="2" type="ORF">ACFOKA_10115</name>
</gene>
<sequence>MMSKAQTIIALFGGLITSTLTAAALLKILPFSEMSNLLIAGFLFPVISTTIIVGVFKGWPFSGMLKCFTGLAGASALVLLFTASL</sequence>
<keyword evidence="1" id="KW-0812">Transmembrane</keyword>
<protein>
    <submittedName>
        <fullName evidence="2">Uncharacterized protein</fullName>
    </submittedName>
</protein>
<keyword evidence="1" id="KW-0472">Membrane</keyword>
<dbReference type="Proteomes" id="UP001595444">
    <property type="component" value="Unassembled WGS sequence"/>
</dbReference>
<proteinExistence type="predicted"/>